<comment type="caution">
    <text evidence="1">The sequence shown here is derived from an EMBL/GenBank/DDBJ whole genome shotgun (WGS) entry which is preliminary data.</text>
</comment>
<accession>A0A8H7TA47</accession>
<sequence length="894" mass="101876">MASTTAALSRTLKTITLTKINELEKQRKAYATSKNAILRSAVEASDDQRERVLRLLRGVEDLNPPASTSSIDTPNIRRYLEQSHFDASVPGAMLDGFEARLRSQLDVQSRRLDLAALYSRLLTEWLNPKQIEDQTDLDDDGSLDSSFEVVEQDRIKGLKDIFESVVFSPLEIDEKEIFEYLGGLFPGDAGGKALARLRQLITRRGSFIMNNKAPFDETSIKWCLKGLLANDLLRDDKKSILQDFLKDEVARSEICDVLNMKYADIANWQWDAGPDGLPVEPRRQLNGKYRIMMDEDILDAIFLHYIGMMWSSGTHNDLVQFVRLAGVWKRDNAISEDVKDRRRYFLDRSGWGVERAGVEKLRHEMFHRDFFMSQIPWSVCEGAGGYEDEDGEVDLDYKGSSKKSPKEVKQQLLRLLATEVKLHKSLNGECAVVQSDFKWFGTALPHGTIFAVLRFAGVSDDWINFFKKFLEAPLNLTPVSDGEPSTSARIRLRGTPMAHALEKFIGEFVLFFMDLAVNQEGRTLLYRFHDDLWLVGEPKKCARAWQTMERFSKVMGLELNDHKTGSVFLTKEADFSYEDSQIAANLPSGPVSIGFLYLNPKSGEWFINKKDVDAHVKQLSKQLASSTSILAWVQTWNSCIGRFFSHTFGEPANCLGREHVDSILETYKYMQDAVFPGSNVSSYLKSLIKDRFGITDVPDAFIFLPESLGGLGVRNPFISPFLVRKSVLDPSEIMEEYFETEREEYDASKAWYDSLSPQARKRQLHLIYTDEYGDANTASAPCETDPFMSFEEYISCRESVSPELQCAYQDLMGVPRQQHVATSEDVNQAIRQLEKWQPELVTDGMRCEMLWLLQMHEKELLEKCGGMSIVEKNLLPLGILTILRKKRVAWQMVL</sequence>
<dbReference type="PANTHER" id="PTHR37015:SF1">
    <property type="entry name" value="REVERSE TRANSCRIPTASE DOMAIN-CONTAINING PROTEIN"/>
    <property type="match status" value="1"/>
</dbReference>
<dbReference type="AlphaFoldDB" id="A0A8H7TA47"/>
<dbReference type="PANTHER" id="PTHR37015">
    <property type="entry name" value="REVERSE TRANSCRIPTASE DOMAIN-CONTAINING PROTEIN"/>
    <property type="match status" value="1"/>
</dbReference>
<evidence type="ECO:0008006" key="3">
    <source>
        <dbReference type="Google" id="ProtNLM"/>
    </source>
</evidence>
<organism evidence="1 2">
    <name type="scientific">Cadophora malorum</name>
    <dbReference type="NCBI Taxonomy" id="108018"/>
    <lineage>
        <taxon>Eukaryota</taxon>
        <taxon>Fungi</taxon>
        <taxon>Dikarya</taxon>
        <taxon>Ascomycota</taxon>
        <taxon>Pezizomycotina</taxon>
        <taxon>Leotiomycetes</taxon>
        <taxon>Helotiales</taxon>
        <taxon>Ploettnerulaceae</taxon>
        <taxon>Cadophora</taxon>
    </lineage>
</organism>
<dbReference type="OrthoDB" id="74545at2759"/>
<proteinExistence type="predicted"/>
<dbReference type="Proteomes" id="UP000664132">
    <property type="component" value="Unassembled WGS sequence"/>
</dbReference>
<keyword evidence="2" id="KW-1185">Reference proteome</keyword>
<evidence type="ECO:0000313" key="1">
    <source>
        <dbReference type="EMBL" id="KAG4415295.1"/>
    </source>
</evidence>
<reference evidence="1" key="1">
    <citation type="submission" date="2021-02" db="EMBL/GenBank/DDBJ databases">
        <title>Genome sequence Cadophora malorum strain M34.</title>
        <authorList>
            <person name="Stefanovic E."/>
            <person name="Vu D."/>
            <person name="Scully C."/>
            <person name="Dijksterhuis J."/>
            <person name="Roader J."/>
            <person name="Houbraken J."/>
        </authorList>
    </citation>
    <scope>NUCLEOTIDE SEQUENCE</scope>
    <source>
        <strain evidence="1">M34</strain>
    </source>
</reference>
<gene>
    <name evidence="1" type="ORF">IFR04_011550</name>
</gene>
<name>A0A8H7TA47_9HELO</name>
<protein>
    <recommendedName>
        <fullName evidence="3">Reverse transcriptase domain-containing protein</fullName>
    </recommendedName>
</protein>
<evidence type="ECO:0000313" key="2">
    <source>
        <dbReference type="Proteomes" id="UP000664132"/>
    </source>
</evidence>
<dbReference type="EMBL" id="JAFJYH010000227">
    <property type="protein sequence ID" value="KAG4415295.1"/>
    <property type="molecule type" value="Genomic_DNA"/>
</dbReference>